<evidence type="ECO:0000313" key="2">
    <source>
        <dbReference type="EMBL" id="KIW99980.1"/>
    </source>
</evidence>
<feature type="compositionally biased region" description="Basic and acidic residues" evidence="1">
    <location>
        <begin position="746"/>
        <end position="755"/>
    </location>
</feature>
<feature type="region of interest" description="Disordered" evidence="1">
    <location>
        <begin position="676"/>
        <end position="769"/>
    </location>
</feature>
<feature type="region of interest" description="Disordered" evidence="1">
    <location>
        <begin position="506"/>
        <end position="560"/>
    </location>
</feature>
<dbReference type="Proteomes" id="UP000053617">
    <property type="component" value="Unassembled WGS sequence"/>
</dbReference>
<dbReference type="HOGENOM" id="CLU_020263_0_0_1"/>
<gene>
    <name evidence="2" type="ORF">Z518_10908</name>
</gene>
<protein>
    <submittedName>
        <fullName evidence="2">Rhinocladiella mackenziei CBS 650.93 unplaced genomic scaffold supercont1.10, whole genome shotgun sequence</fullName>
    </submittedName>
</protein>
<feature type="compositionally biased region" description="Low complexity" evidence="1">
    <location>
        <begin position="718"/>
        <end position="729"/>
    </location>
</feature>
<dbReference type="OrthoDB" id="5401902at2759"/>
<dbReference type="GeneID" id="25298979"/>
<evidence type="ECO:0000313" key="3">
    <source>
        <dbReference type="Proteomes" id="UP000053617"/>
    </source>
</evidence>
<organism evidence="2 3">
    <name type="scientific">Rhinocladiella mackenziei CBS 650.93</name>
    <dbReference type="NCBI Taxonomy" id="1442369"/>
    <lineage>
        <taxon>Eukaryota</taxon>
        <taxon>Fungi</taxon>
        <taxon>Dikarya</taxon>
        <taxon>Ascomycota</taxon>
        <taxon>Pezizomycotina</taxon>
        <taxon>Eurotiomycetes</taxon>
        <taxon>Chaetothyriomycetidae</taxon>
        <taxon>Chaetothyriales</taxon>
        <taxon>Herpotrichiellaceae</taxon>
        <taxon>Rhinocladiella</taxon>
    </lineage>
</organism>
<feature type="region of interest" description="Disordered" evidence="1">
    <location>
        <begin position="410"/>
        <end position="449"/>
    </location>
</feature>
<reference evidence="2 3" key="1">
    <citation type="submission" date="2015-01" db="EMBL/GenBank/DDBJ databases">
        <title>The Genome Sequence of Rhinocladiella mackenzie CBS 650.93.</title>
        <authorList>
            <consortium name="The Broad Institute Genomics Platform"/>
            <person name="Cuomo C."/>
            <person name="de Hoog S."/>
            <person name="Gorbushina A."/>
            <person name="Stielow B."/>
            <person name="Teixiera M."/>
            <person name="Abouelleil A."/>
            <person name="Chapman S.B."/>
            <person name="Priest M."/>
            <person name="Young S.K."/>
            <person name="Wortman J."/>
            <person name="Nusbaum C."/>
            <person name="Birren B."/>
        </authorList>
    </citation>
    <scope>NUCLEOTIDE SEQUENCE [LARGE SCALE GENOMIC DNA]</scope>
    <source>
        <strain evidence="2 3">CBS 650.93</strain>
    </source>
</reference>
<dbReference type="VEuPathDB" id="FungiDB:Z518_10908"/>
<dbReference type="AlphaFoldDB" id="A0A0D2I9R3"/>
<name>A0A0D2I9R3_9EURO</name>
<dbReference type="RefSeq" id="XP_013267193.1">
    <property type="nucleotide sequence ID" value="XM_013411739.1"/>
</dbReference>
<sequence>MSVYTAVTTTSSCQRLSTGLSQSRFFLGPVLLLPPELSKSLIARPAGFAAGVVPPLGAYAMANRRASGDRPRNWPQESSSSQEELIVNHGTRIVKKPERRPKVPPPTERAQQDEGFARFLTSPAHQRVTAGGSIVPMEQRSRPPTFSLSQLIQTIDSDHKIQMRDSGVANNQTAEPGTVVQGMTKPDVEDNSTIQSQPWMPATTAILDQTTITAGINVNLIATSDGLAIDPTSGQPRYVQPFPSAPWLSGMYKDPCSLPNVPAFPGGQIPLSAPAPLPGLNGALPGPLSTPLMPYQGRFSRLNVQGTSSSGSGQETPDVTYGRHMLMDALGNFEDLDRQLKLLDRHCAMNECDPQPSEHRMAIVQLRSDAKSQITYWSDVLGIHPKTLQKPATGPPNSTLRVKAAVHVPLKDKAPPATLSTKPRGTADPNGDAPQLIKPQSSSKAERRIIPIITLPEMPETRKDDMLVTTVSSHGSVPVDEWGVRIGNAPDEIARRQNEMLETLIRGSSPSPQDSPHKSTDNVAIGTPDPSSNSAGLNDPAPGKEEREESDSEEWLPTMPGRAPASIEACYELQLDAMRLPKGFVSRVRLPDGTITEVRGHGLQRPPSVEMDDFERRYWTSKPTLTKEMTAKFVEVRAFDEEIPSNRLEEYLDFDKLNTKSNRVQTKENAQAVLWGNSSGLSDGRHSNHLQAGPDPQGRSDELRRKTYNLAPDPSGPSSSAFKDSTASSVPIWTRGDGGDGCLASEHSRTGRELSQEAVNDKGFSSAVDSQRHSIESIFSAVGKGRNLQPAPKPVGPRGRINVPQLQKVGGFWSV</sequence>
<feature type="region of interest" description="Disordered" evidence="1">
    <location>
        <begin position="66"/>
        <end position="110"/>
    </location>
</feature>
<proteinExistence type="predicted"/>
<evidence type="ECO:0000256" key="1">
    <source>
        <dbReference type="SAM" id="MobiDB-lite"/>
    </source>
</evidence>
<dbReference type="EMBL" id="KN847484">
    <property type="protein sequence ID" value="KIW99980.1"/>
    <property type="molecule type" value="Genomic_DNA"/>
</dbReference>
<accession>A0A0D2I9R3</accession>
<keyword evidence="3" id="KW-1185">Reference proteome</keyword>